<protein>
    <submittedName>
        <fullName evidence="3">Uncharacterized protein</fullName>
    </submittedName>
</protein>
<organism evidence="2 3">
    <name type="scientific">Ditylenchus dipsaci</name>
    <dbReference type="NCBI Taxonomy" id="166011"/>
    <lineage>
        <taxon>Eukaryota</taxon>
        <taxon>Metazoa</taxon>
        <taxon>Ecdysozoa</taxon>
        <taxon>Nematoda</taxon>
        <taxon>Chromadorea</taxon>
        <taxon>Rhabditida</taxon>
        <taxon>Tylenchina</taxon>
        <taxon>Tylenchomorpha</taxon>
        <taxon>Sphaerularioidea</taxon>
        <taxon>Anguinidae</taxon>
        <taxon>Anguininae</taxon>
        <taxon>Ditylenchus</taxon>
    </lineage>
</organism>
<sequence>MHAGGVSAASRHLASAPNHYNDSTAAHHPNRPFPPQIRQWRLEQKCEQCHAPRTTINENAQTMGSALLTEAENQQLFEMLGPERISLAAGVAQLLSSSPIEAPNAGGGQWRKWHVGLLPW</sequence>
<dbReference type="InterPro" id="IPR011993">
    <property type="entry name" value="PH-like_dom_sf"/>
</dbReference>
<dbReference type="WBParaSite" id="jg25170">
    <property type="protein sequence ID" value="jg25170"/>
    <property type="gene ID" value="jg25170"/>
</dbReference>
<evidence type="ECO:0000256" key="1">
    <source>
        <dbReference type="SAM" id="MobiDB-lite"/>
    </source>
</evidence>
<reference evidence="3" key="1">
    <citation type="submission" date="2022-11" db="UniProtKB">
        <authorList>
            <consortium name="WormBaseParasite"/>
        </authorList>
    </citation>
    <scope>IDENTIFICATION</scope>
</reference>
<evidence type="ECO:0000313" key="2">
    <source>
        <dbReference type="Proteomes" id="UP000887574"/>
    </source>
</evidence>
<dbReference type="Proteomes" id="UP000887574">
    <property type="component" value="Unplaced"/>
</dbReference>
<evidence type="ECO:0000313" key="3">
    <source>
        <dbReference type="WBParaSite" id="jg25170"/>
    </source>
</evidence>
<name>A0A915DZQ8_9BILA</name>
<dbReference type="Gene3D" id="2.30.29.30">
    <property type="entry name" value="Pleckstrin-homology domain (PH domain)/Phosphotyrosine-binding domain (PTB)"/>
    <property type="match status" value="1"/>
</dbReference>
<dbReference type="AlphaFoldDB" id="A0A915DZQ8"/>
<feature type="region of interest" description="Disordered" evidence="1">
    <location>
        <begin position="1"/>
        <end position="35"/>
    </location>
</feature>
<keyword evidence="2" id="KW-1185">Reference proteome</keyword>
<proteinExistence type="predicted"/>
<accession>A0A915DZQ8</accession>